<feature type="transmembrane region" description="Helical" evidence="1">
    <location>
        <begin position="325"/>
        <end position="346"/>
    </location>
</feature>
<feature type="transmembrane region" description="Helical" evidence="1">
    <location>
        <begin position="148"/>
        <end position="168"/>
    </location>
</feature>
<evidence type="ECO:0000313" key="3">
    <source>
        <dbReference type="Proteomes" id="UP000644167"/>
    </source>
</evidence>
<feature type="transmembrane region" description="Helical" evidence="1">
    <location>
        <begin position="396"/>
        <end position="415"/>
    </location>
</feature>
<keyword evidence="1" id="KW-1133">Transmembrane helix</keyword>
<dbReference type="EMBL" id="CP070273">
    <property type="protein sequence ID" value="QRV25002.1"/>
    <property type="molecule type" value="Genomic_DNA"/>
</dbReference>
<dbReference type="PANTHER" id="PTHR23526">
    <property type="entry name" value="INTEGRAL MEMBRANE TRANSPORT PROTEIN-RELATED"/>
    <property type="match status" value="1"/>
</dbReference>
<organism evidence="2 3">
    <name type="scientific">Marinomonas foliarum</name>
    <dbReference type="NCBI Taxonomy" id="491950"/>
    <lineage>
        <taxon>Bacteria</taxon>
        <taxon>Pseudomonadati</taxon>
        <taxon>Pseudomonadota</taxon>
        <taxon>Gammaproteobacteria</taxon>
        <taxon>Oceanospirillales</taxon>
        <taxon>Oceanospirillaceae</taxon>
        <taxon>Marinomonas</taxon>
    </lineage>
</organism>
<dbReference type="RefSeq" id="WP_205115738.1">
    <property type="nucleotide sequence ID" value="NZ_CP070273.1"/>
</dbReference>
<keyword evidence="1" id="KW-0472">Membrane</keyword>
<dbReference type="InterPro" id="IPR036259">
    <property type="entry name" value="MFS_trans_sf"/>
</dbReference>
<evidence type="ECO:0000256" key="1">
    <source>
        <dbReference type="SAM" id="Phobius"/>
    </source>
</evidence>
<proteinExistence type="predicted"/>
<dbReference type="PANTHER" id="PTHR23526:SF4">
    <property type="entry name" value="INTEGRAL MEMBRANE TRANSPORT PROTEIN"/>
    <property type="match status" value="1"/>
</dbReference>
<keyword evidence="1" id="KW-0812">Transmembrane</keyword>
<sequence length="418" mass="45640">MLDKEAQKKVDKANVYRLVVSNFLINLGDVLINPKVTLPWLLQSVGAPLFLLGWLVPIRESGSLLPQVIIAHFIYKIKIRKWVWVLGSVIQSLCVVLIGFAALLLEGDSAGWVIISGLVVFSVARGLNSVASKDVLGKTIVKNKRGSVTGWSASAAGFITIIIAFSMLLGFDSLHNNTGLYVWGIVAATFIWLVAALIYSFVREPFSEVGGVSSSLLSVFKEFALLRTDRTFRSFVIARSLFLCAALSAPYYVLIAQNNAQNNAQNSVFTLGLFILVSGLASLLSSPFWGLFSDYSSRQVMVFSSLLSVLSGVGLFFSANFELEMFSGSWFLPLLYFVLSIAHQGIRIGRKTYLVNLGEGNRRTSYVSVSNTVIGIILLGMSSISLLSYVVSLETLVLIFSFITLVGAVMVIRCLPEV</sequence>
<feature type="transmembrane region" description="Helical" evidence="1">
    <location>
        <begin position="15"/>
        <end position="32"/>
    </location>
</feature>
<feature type="transmembrane region" description="Helical" evidence="1">
    <location>
        <begin position="300"/>
        <end position="319"/>
    </location>
</feature>
<dbReference type="Proteomes" id="UP000644167">
    <property type="component" value="Chromosome"/>
</dbReference>
<feature type="transmembrane region" description="Helical" evidence="1">
    <location>
        <begin position="366"/>
        <end position="390"/>
    </location>
</feature>
<dbReference type="InterPro" id="IPR052528">
    <property type="entry name" value="Sugar_transport-like"/>
</dbReference>
<protein>
    <submittedName>
        <fullName evidence="2">MFS transporter</fullName>
    </submittedName>
</protein>
<feature type="transmembrane region" description="Helical" evidence="1">
    <location>
        <begin position="180"/>
        <end position="202"/>
    </location>
</feature>
<gene>
    <name evidence="2" type="ORF">JSY38_05565</name>
</gene>
<name>A0ABX7IRL9_9GAMM</name>
<evidence type="ECO:0000313" key="2">
    <source>
        <dbReference type="EMBL" id="QRV25002.1"/>
    </source>
</evidence>
<accession>A0ABX7IRL9</accession>
<feature type="transmembrane region" description="Helical" evidence="1">
    <location>
        <begin position="267"/>
        <end position="288"/>
    </location>
</feature>
<keyword evidence="3" id="KW-1185">Reference proteome</keyword>
<dbReference type="SUPFAM" id="SSF103473">
    <property type="entry name" value="MFS general substrate transporter"/>
    <property type="match status" value="1"/>
</dbReference>
<feature type="transmembrane region" description="Helical" evidence="1">
    <location>
        <begin position="110"/>
        <end position="127"/>
    </location>
</feature>
<feature type="transmembrane region" description="Helical" evidence="1">
    <location>
        <begin position="82"/>
        <end position="104"/>
    </location>
</feature>
<dbReference type="Gene3D" id="1.20.1250.20">
    <property type="entry name" value="MFS general substrate transporter like domains"/>
    <property type="match status" value="2"/>
</dbReference>
<feature type="transmembrane region" description="Helical" evidence="1">
    <location>
        <begin position="38"/>
        <end position="56"/>
    </location>
</feature>
<reference evidence="2 3" key="1">
    <citation type="submission" date="2021-02" db="EMBL/GenBank/DDBJ databases">
        <title>The genome of Marinomonas foliarum JZW.</title>
        <authorList>
            <person name="Sun M."/>
        </authorList>
    </citation>
    <scope>NUCLEOTIDE SEQUENCE [LARGE SCALE GENOMIC DNA]</scope>
    <source>
        <strain evidence="2 3">JZW</strain>
    </source>
</reference>
<feature type="transmembrane region" description="Helical" evidence="1">
    <location>
        <begin position="236"/>
        <end position="255"/>
    </location>
</feature>